<dbReference type="PANTHER" id="PTHR46332:SF5">
    <property type="entry name" value="ASPARTATE BETA-HYDROXYLASE DOMAIN CONTAINING 2"/>
    <property type="match status" value="1"/>
</dbReference>
<evidence type="ECO:0000313" key="7">
    <source>
        <dbReference type="Proteomes" id="UP000199206"/>
    </source>
</evidence>
<name>A0A1H8FVF6_9SPHN</name>
<feature type="domain" description="Aspartyl/asparaginy/proline hydroxylase" evidence="5">
    <location>
        <begin position="99"/>
        <end position="200"/>
    </location>
</feature>
<sequence>MTTSAYPAAQRNRRPADGRDHARVGPDAPASRGIGGPVGVLLRDLLDRLIGASSLVPDAPVLDVRRFAWTAMLRENWRTIRDEAVTAIDRDGRAGGSPDAARCPVTAALIRRIPGLDDASFSVLAPDTHLHDRRGATKGLITCHLGLVVPRDGDVRMRVDDRIVRWAEGETLVFDDTYPHEVWNEARGERLVLAIRFARPLKRRGRWLAALQRRSRAAAQG</sequence>
<accession>A0A1H8FVF6</accession>
<feature type="compositionally biased region" description="Basic and acidic residues" evidence="4">
    <location>
        <begin position="14"/>
        <end position="24"/>
    </location>
</feature>
<evidence type="ECO:0000256" key="1">
    <source>
        <dbReference type="ARBA" id="ARBA00007730"/>
    </source>
</evidence>
<feature type="region of interest" description="Disordered" evidence="4">
    <location>
        <begin position="1"/>
        <end position="31"/>
    </location>
</feature>
<dbReference type="GO" id="GO:0016020">
    <property type="term" value="C:membrane"/>
    <property type="evidence" value="ECO:0007669"/>
    <property type="project" value="TreeGrafter"/>
</dbReference>
<evidence type="ECO:0000256" key="3">
    <source>
        <dbReference type="ARBA" id="ARBA00023002"/>
    </source>
</evidence>
<dbReference type="InterPro" id="IPR027443">
    <property type="entry name" value="IPNS-like_sf"/>
</dbReference>
<dbReference type="SUPFAM" id="SSF51197">
    <property type="entry name" value="Clavaminate synthase-like"/>
    <property type="match status" value="1"/>
</dbReference>
<evidence type="ECO:0000256" key="2">
    <source>
        <dbReference type="ARBA" id="ARBA00022964"/>
    </source>
</evidence>
<gene>
    <name evidence="6" type="ORF">SAMN05192583_2574</name>
</gene>
<keyword evidence="3" id="KW-0560">Oxidoreductase</keyword>
<evidence type="ECO:0000256" key="4">
    <source>
        <dbReference type="SAM" id="MobiDB-lite"/>
    </source>
</evidence>
<dbReference type="PANTHER" id="PTHR46332">
    <property type="entry name" value="ASPARTATE BETA-HYDROXYLASE DOMAIN-CONTAINING PROTEIN 2"/>
    <property type="match status" value="1"/>
</dbReference>
<protein>
    <submittedName>
        <fullName evidence="6">Beta-hydroxylase</fullName>
    </submittedName>
</protein>
<dbReference type="STRING" id="1166340.SAMN05192583_2574"/>
<organism evidence="6 7">
    <name type="scientific">Sphingomonas gellani</name>
    <dbReference type="NCBI Taxonomy" id="1166340"/>
    <lineage>
        <taxon>Bacteria</taxon>
        <taxon>Pseudomonadati</taxon>
        <taxon>Pseudomonadota</taxon>
        <taxon>Alphaproteobacteria</taxon>
        <taxon>Sphingomonadales</taxon>
        <taxon>Sphingomonadaceae</taxon>
        <taxon>Sphingomonas</taxon>
    </lineage>
</organism>
<evidence type="ECO:0000313" key="6">
    <source>
        <dbReference type="EMBL" id="SEN35247.1"/>
    </source>
</evidence>
<dbReference type="AlphaFoldDB" id="A0A1H8FVF6"/>
<proteinExistence type="inferred from homology"/>
<comment type="similarity">
    <text evidence="1">Belongs to the aspartyl/asparaginyl beta-hydroxylase family.</text>
</comment>
<keyword evidence="7" id="KW-1185">Reference proteome</keyword>
<dbReference type="Proteomes" id="UP000199206">
    <property type="component" value="Unassembled WGS sequence"/>
</dbReference>
<dbReference type="GO" id="GO:0051213">
    <property type="term" value="F:dioxygenase activity"/>
    <property type="evidence" value="ECO:0007669"/>
    <property type="project" value="UniProtKB-KW"/>
</dbReference>
<dbReference type="EMBL" id="FOCF01000006">
    <property type="protein sequence ID" value="SEN35247.1"/>
    <property type="molecule type" value="Genomic_DNA"/>
</dbReference>
<evidence type="ECO:0000259" key="5">
    <source>
        <dbReference type="Pfam" id="PF05118"/>
    </source>
</evidence>
<dbReference type="OrthoDB" id="21665at2"/>
<dbReference type="Pfam" id="PF05118">
    <property type="entry name" value="Asp_Arg_Hydrox"/>
    <property type="match status" value="1"/>
</dbReference>
<dbReference type="RefSeq" id="WP_093666251.1">
    <property type="nucleotide sequence ID" value="NZ_FOCF01000006.1"/>
</dbReference>
<reference evidence="7" key="1">
    <citation type="submission" date="2016-10" db="EMBL/GenBank/DDBJ databases">
        <authorList>
            <person name="Varghese N."/>
            <person name="Submissions S."/>
        </authorList>
    </citation>
    <scope>NUCLEOTIDE SEQUENCE [LARGE SCALE GENOMIC DNA]</scope>
    <source>
        <strain evidence="7">S6-262</strain>
    </source>
</reference>
<dbReference type="Gene3D" id="2.60.120.330">
    <property type="entry name" value="B-lactam Antibiotic, Isopenicillin N Synthase, Chain"/>
    <property type="match status" value="1"/>
</dbReference>
<keyword evidence="2" id="KW-0223">Dioxygenase</keyword>
<dbReference type="InterPro" id="IPR007803">
    <property type="entry name" value="Asp/Arg/Pro-Hydrxlase"/>
</dbReference>
<dbReference type="InterPro" id="IPR051821">
    <property type="entry name" value="Asp/Asn_beta-hydroxylase"/>
</dbReference>